<gene>
    <name evidence="2" type="ORF">HF086_006376</name>
</gene>
<evidence type="ECO:0000313" key="2">
    <source>
        <dbReference type="EMBL" id="KAH9635439.1"/>
    </source>
</evidence>
<protein>
    <recommendedName>
        <fullName evidence="1">PiggyBac transposable element-derived protein domain-containing protein</fullName>
    </recommendedName>
</protein>
<comment type="caution">
    <text evidence="2">The sequence shown here is derived from an EMBL/GenBank/DDBJ whole genome shotgun (WGS) entry which is preliminary data.</text>
</comment>
<sequence>MAVVDAKLEKGESIAMENQRGITVLKWKDKRDVLVLSTKHSNGKRTVLKKGRAIKKPKIILAYNEAKSSVDMSDQMTSYSSPLRKTVKWYKKLAVELILNTALVNVWIMYKENKNTNQSIVQFRRQLVEYLVDSGVDKENCEQQERPKRMKHELLKKEGPVAKLRRFCVGCYKENVKTHGSKVARNKTKKVVTYCKNCPGAIYYCLQCFNKSHRYL</sequence>
<dbReference type="PANTHER" id="PTHR46599">
    <property type="entry name" value="PIGGYBAC TRANSPOSABLE ELEMENT-DERIVED PROTEIN 4"/>
    <property type="match status" value="1"/>
</dbReference>
<dbReference type="InterPro" id="IPR029526">
    <property type="entry name" value="PGBD"/>
</dbReference>
<proteinExistence type="predicted"/>
<dbReference type="Proteomes" id="UP000814243">
    <property type="component" value="Unassembled WGS sequence"/>
</dbReference>
<name>A0A922MFF8_SPOEX</name>
<evidence type="ECO:0000313" key="3">
    <source>
        <dbReference type="Proteomes" id="UP000814243"/>
    </source>
</evidence>
<feature type="domain" description="PiggyBac transposable element-derived protein" evidence="1">
    <location>
        <begin position="5"/>
        <end position="107"/>
    </location>
</feature>
<evidence type="ECO:0000259" key="1">
    <source>
        <dbReference type="Pfam" id="PF13843"/>
    </source>
</evidence>
<dbReference type="Pfam" id="PF13843">
    <property type="entry name" value="DDE_Tnp_1_7"/>
    <property type="match status" value="1"/>
</dbReference>
<dbReference type="AlphaFoldDB" id="A0A922MFF8"/>
<dbReference type="PANTHER" id="PTHR46599:SF3">
    <property type="entry name" value="PIGGYBAC TRANSPOSABLE ELEMENT-DERIVED PROTEIN 4"/>
    <property type="match status" value="1"/>
</dbReference>
<dbReference type="EMBL" id="JACEFF010000552">
    <property type="protein sequence ID" value="KAH9635439.1"/>
    <property type="molecule type" value="Genomic_DNA"/>
</dbReference>
<reference evidence="2" key="1">
    <citation type="journal article" date="2021" name="G3 (Bethesda)">
        <title>Genome and transcriptome analysis of the beet armyworm Spodoptera exigua reveals targets for pest control. .</title>
        <authorList>
            <person name="Simon S."/>
            <person name="Breeschoten T."/>
            <person name="Jansen H.J."/>
            <person name="Dirks R.P."/>
            <person name="Schranz M.E."/>
            <person name="Ros V.I.D."/>
        </authorList>
    </citation>
    <scope>NUCLEOTIDE SEQUENCE</scope>
    <source>
        <strain evidence="2">TB_SE_WUR_2020</strain>
    </source>
</reference>
<organism evidence="2 3">
    <name type="scientific">Spodoptera exigua</name>
    <name type="common">Beet armyworm</name>
    <name type="synonym">Noctua fulgens</name>
    <dbReference type="NCBI Taxonomy" id="7107"/>
    <lineage>
        <taxon>Eukaryota</taxon>
        <taxon>Metazoa</taxon>
        <taxon>Ecdysozoa</taxon>
        <taxon>Arthropoda</taxon>
        <taxon>Hexapoda</taxon>
        <taxon>Insecta</taxon>
        <taxon>Pterygota</taxon>
        <taxon>Neoptera</taxon>
        <taxon>Endopterygota</taxon>
        <taxon>Lepidoptera</taxon>
        <taxon>Glossata</taxon>
        <taxon>Ditrysia</taxon>
        <taxon>Noctuoidea</taxon>
        <taxon>Noctuidae</taxon>
        <taxon>Amphipyrinae</taxon>
        <taxon>Spodoptera</taxon>
    </lineage>
</organism>
<accession>A0A922MFF8</accession>